<dbReference type="InterPro" id="IPR038740">
    <property type="entry name" value="BioF2-like_GNAT_dom"/>
</dbReference>
<reference evidence="2 3" key="1">
    <citation type="submission" date="2020-08" db="EMBL/GenBank/DDBJ databases">
        <title>The genome sequence of type strain Novosphingobium flavum NBRC 111647.</title>
        <authorList>
            <person name="Liu Y."/>
        </authorList>
    </citation>
    <scope>NUCLEOTIDE SEQUENCE [LARGE SCALE GENOMIC DNA]</scope>
    <source>
        <strain evidence="2 3">NBRC 111647</strain>
    </source>
</reference>
<keyword evidence="2" id="KW-0808">Transferase</keyword>
<dbReference type="Proteomes" id="UP000566813">
    <property type="component" value="Unassembled WGS sequence"/>
</dbReference>
<name>A0A7X1FSV1_9SPHN</name>
<accession>A0A7X1FSV1</accession>
<evidence type="ECO:0000259" key="1">
    <source>
        <dbReference type="Pfam" id="PF13480"/>
    </source>
</evidence>
<sequence length="332" mass="37207">MVNDVIYLAELDKASRVPGLADQLNAALADARGPFDRAEWWRLLCAHGGVAPFYALARSDGHSALMALTERGGVIRPLANWYTFRWRPLVSRDAASLPLFEALGRDLPRRGWRLVLEQVPDEDGSATALTEALRRAGWAVRMAVHDSNHVLALDGRDYAAFLAGRPGALRTMLKRRSGRVATELFGTFRPEVWQAYEEIYAASWKPEEGNPALLRAFAEAEGAAGRLRMGLAHVEGRAVAAQFWTVEDGTAYIHKLAHREDGKAQSPGTVLSAALFEQVIDRDRVKLVDFGTGDNAYKRDWMDDIRLRYQIDALWPKAPRAWPRLARRLLRR</sequence>
<dbReference type="SUPFAM" id="SSF55729">
    <property type="entry name" value="Acyl-CoA N-acyltransferases (Nat)"/>
    <property type="match status" value="1"/>
</dbReference>
<dbReference type="InterPro" id="IPR016181">
    <property type="entry name" value="Acyl_CoA_acyltransferase"/>
</dbReference>
<dbReference type="GO" id="GO:0016740">
    <property type="term" value="F:transferase activity"/>
    <property type="evidence" value="ECO:0007669"/>
    <property type="project" value="UniProtKB-KW"/>
</dbReference>
<dbReference type="Gene3D" id="3.40.630.30">
    <property type="match status" value="1"/>
</dbReference>
<evidence type="ECO:0000313" key="3">
    <source>
        <dbReference type="Proteomes" id="UP000566813"/>
    </source>
</evidence>
<evidence type="ECO:0000313" key="2">
    <source>
        <dbReference type="EMBL" id="MBC2666340.1"/>
    </source>
</evidence>
<feature type="domain" description="BioF2-like acetyltransferase" evidence="1">
    <location>
        <begin position="192"/>
        <end position="299"/>
    </location>
</feature>
<comment type="caution">
    <text evidence="2">The sequence shown here is derived from an EMBL/GenBank/DDBJ whole genome shotgun (WGS) entry which is preliminary data.</text>
</comment>
<organism evidence="2 3">
    <name type="scientific">Novosphingobium flavum</name>
    <dbReference type="NCBI Taxonomy" id="1778672"/>
    <lineage>
        <taxon>Bacteria</taxon>
        <taxon>Pseudomonadati</taxon>
        <taxon>Pseudomonadota</taxon>
        <taxon>Alphaproteobacteria</taxon>
        <taxon>Sphingomonadales</taxon>
        <taxon>Sphingomonadaceae</taxon>
        <taxon>Novosphingobium</taxon>
    </lineage>
</organism>
<gene>
    <name evidence="2" type="ORF">H7F51_12495</name>
</gene>
<dbReference type="AlphaFoldDB" id="A0A7X1FSV1"/>
<dbReference type="Pfam" id="PF13480">
    <property type="entry name" value="Acetyltransf_6"/>
    <property type="match status" value="1"/>
</dbReference>
<protein>
    <submittedName>
        <fullName evidence="2">GNAT family N-acetyltransferase</fullName>
    </submittedName>
</protein>
<keyword evidence="3" id="KW-1185">Reference proteome</keyword>
<proteinExistence type="predicted"/>
<dbReference type="EMBL" id="JACLAW010000009">
    <property type="protein sequence ID" value="MBC2666340.1"/>
    <property type="molecule type" value="Genomic_DNA"/>
</dbReference>
<dbReference type="RefSeq" id="WP_185664644.1">
    <property type="nucleotide sequence ID" value="NZ_JACLAW010000009.1"/>
</dbReference>